<evidence type="ECO:0000256" key="1">
    <source>
        <dbReference type="ARBA" id="ARBA00001974"/>
    </source>
</evidence>
<dbReference type="RefSeq" id="WP_149854971.1">
    <property type="nucleotide sequence ID" value="NZ_VUOB01000093.1"/>
</dbReference>
<feature type="domain" description="Glucose-methanol-choline oxidoreductase N-terminal" evidence="8">
    <location>
        <begin position="251"/>
        <end position="265"/>
    </location>
</feature>
<evidence type="ECO:0000256" key="3">
    <source>
        <dbReference type="ARBA" id="ARBA00022630"/>
    </source>
</evidence>
<accession>A0A5B2WDJ8</accession>
<dbReference type="SUPFAM" id="SSF51905">
    <property type="entry name" value="FAD/NAD(P)-binding domain"/>
    <property type="match status" value="1"/>
</dbReference>
<dbReference type="InterPro" id="IPR007867">
    <property type="entry name" value="GMC_OxRtase_C"/>
</dbReference>
<dbReference type="Pfam" id="PF00732">
    <property type="entry name" value="GMC_oxred_N"/>
    <property type="match status" value="1"/>
</dbReference>
<dbReference type="GO" id="GO:0050660">
    <property type="term" value="F:flavin adenine dinucleotide binding"/>
    <property type="evidence" value="ECO:0007669"/>
    <property type="project" value="InterPro"/>
</dbReference>
<evidence type="ECO:0000259" key="8">
    <source>
        <dbReference type="PROSITE" id="PS00624"/>
    </source>
</evidence>
<dbReference type="GO" id="GO:0016614">
    <property type="term" value="F:oxidoreductase activity, acting on CH-OH group of donors"/>
    <property type="evidence" value="ECO:0007669"/>
    <property type="project" value="InterPro"/>
</dbReference>
<keyword evidence="10" id="KW-1185">Reference proteome</keyword>
<dbReference type="Pfam" id="PF05199">
    <property type="entry name" value="GMC_oxred_C"/>
    <property type="match status" value="1"/>
</dbReference>
<dbReference type="AlphaFoldDB" id="A0A5B2WDJ8"/>
<evidence type="ECO:0000313" key="9">
    <source>
        <dbReference type="EMBL" id="KAA2250153.1"/>
    </source>
</evidence>
<feature type="active site" description="Proton acceptor" evidence="5">
    <location>
        <position position="505"/>
    </location>
</feature>
<dbReference type="Gene3D" id="3.50.50.60">
    <property type="entry name" value="FAD/NAD(P)-binding domain"/>
    <property type="match status" value="1"/>
</dbReference>
<dbReference type="InterPro" id="IPR036188">
    <property type="entry name" value="FAD/NAD-bd_sf"/>
</dbReference>
<dbReference type="EMBL" id="VUOB01000093">
    <property type="protein sequence ID" value="KAA2250153.1"/>
    <property type="molecule type" value="Genomic_DNA"/>
</dbReference>
<protein>
    <submittedName>
        <fullName evidence="9">Choline dehydrogenase</fullName>
    </submittedName>
</protein>
<feature type="active site" description="Proton donor" evidence="5">
    <location>
        <position position="463"/>
    </location>
</feature>
<evidence type="ECO:0000259" key="7">
    <source>
        <dbReference type="PROSITE" id="PS00623"/>
    </source>
</evidence>
<dbReference type="PROSITE" id="PS00623">
    <property type="entry name" value="GMC_OXRED_1"/>
    <property type="match status" value="1"/>
</dbReference>
<evidence type="ECO:0000313" key="10">
    <source>
        <dbReference type="Proteomes" id="UP000323454"/>
    </source>
</evidence>
<dbReference type="PIRSF" id="PIRSF000137">
    <property type="entry name" value="Alcohol_oxidase"/>
    <property type="match status" value="1"/>
</dbReference>
<evidence type="ECO:0000256" key="2">
    <source>
        <dbReference type="ARBA" id="ARBA00010790"/>
    </source>
</evidence>
<dbReference type="PROSITE" id="PS00624">
    <property type="entry name" value="GMC_OXRED_2"/>
    <property type="match status" value="1"/>
</dbReference>
<feature type="domain" description="Glucose-methanol-choline oxidoreductase N-terminal" evidence="7">
    <location>
        <begin position="78"/>
        <end position="101"/>
    </location>
</feature>
<comment type="similarity">
    <text evidence="2 6">Belongs to the GMC oxidoreductase family.</text>
</comment>
<sequence>MPDYVIVGGGSAGCVLADGLSADGRATVELLEAGPPDRASQIRIPAAYPSLFGTEYDWAASTVAQPGLAGRELYWPSGRTLGGSSSINAQIWIRGHRADYDAWADAGCPGWSYDDVRPYFHRVERRDSADPGPYGTKGPMWISDLRDPNPTTEDFLVACGKAGYERLDELNVASPEGFAPIRVIQHEGQRWSAAEGYLRRAEPRPNLVVRTGAQALRVLFEGTRAVGVEYATSGGGTAVVHADREVILSAGAVASPRLLLASGVGDPDELAALGIAVVAPSAEVGRNLQDHAAVRLVLRTPHPVSLIRSALSGGLRRYLSEHRGPMTSNLAEAALFARALPDAPAPDVELLWMPVPFNDHGRGKSIGHALSLCLVLLQPDSRGRVTLRDTDPLSRPRIDPGYLTDPDGRDLRTFLAGARMAKDLLGTEPLASWFGDGTELARFPDDDEGLANFVRTNTETLYHPVGTCRMGEDGGSVVDPELRVRGTEGLRVCDASVMPTITRGHTLAPSLMIAARAVDLVGRAED</sequence>
<organism evidence="9 10">
    <name type="scientific">Solihabitans fulvus</name>
    <dbReference type="NCBI Taxonomy" id="1892852"/>
    <lineage>
        <taxon>Bacteria</taxon>
        <taxon>Bacillati</taxon>
        <taxon>Actinomycetota</taxon>
        <taxon>Actinomycetes</taxon>
        <taxon>Pseudonocardiales</taxon>
        <taxon>Pseudonocardiaceae</taxon>
        <taxon>Solihabitans</taxon>
    </lineage>
</organism>
<dbReference type="Proteomes" id="UP000323454">
    <property type="component" value="Unassembled WGS sequence"/>
</dbReference>
<evidence type="ECO:0000256" key="4">
    <source>
        <dbReference type="ARBA" id="ARBA00022827"/>
    </source>
</evidence>
<evidence type="ECO:0000256" key="5">
    <source>
        <dbReference type="PIRSR" id="PIRSR000137-1"/>
    </source>
</evidence>
<reference evidence="9 10" key="2">
    <citation type="submission" date="2019-09" db="EMBL/GenBank/DDBJ databases">
        <authorList>
            <person name="Jin C."/>
        </authorList>
    </citation>
    <scope>NUCLEOTIDE SEQUENCE [LARGE SCALE GENOMIC DNA]</scope>
    <source>
        <strain evidence="9 10">AN110305</strain>
    </source>
</reference>
<evidence type="ECO:0000256" key="6">
    <source>
        <dbReference type="RuleBase" id="RU003968"/>
    </source>
</evidence>
<name>A0A5B2WDJ8_9PSEU</name>
<keyword evidence="3 6" id="KW-0285">Flavoprotein</keyword>
<keyword evidence="4 6" id="KW-0274">FAD</keyword>
<comment type="caution">
    <text evidence="9">The sequence shown here is derived from an EMBL/GenBank/DDBJ whole genome shotgun (WGS) entry which is preliminary data.</text>
</comment>
<dbReference type="OrthoDB" id="9785276at2"/>
<dbReference type="PANTHER" id="PTHR11552">
    <property type="entry name" value="GLUCOSE-METHANOL-CHOLINE GMC OXIDOREDUCTASE"/>
    <property type="match status" value="1"/>
</dbReference>
<gene>
    <name evidence="9" type="ORF">F0L68_39100</name>
</gene>
<reference evidence="9 10" key="1">
    <citation type="submission" date="2019-09" db="EMBL/GenBank/DDBJ databases">
        <title>Goodfellowia gen. nov., a new genus of the Pseudonocardineae related to Actinoalloteichus, containing Goodfellowia coeruleoviolacea gen. nov., comb. nov. gen. nov., comb. nov.</title>
        <authorList>
            <person name="Labeda D."/>
        </authorList>
    </citation>
    <scope>NUCLEOTIDE SEQUENCE [LARGE SCALE GENOMIC DNA]</scope>
    <source>
        <strain evidence="9 10">AN110305</strain>
    </source>
</reference>
<dbReference type="SUPFAM" id="SSF54373">
    <property type="entry name" value="FAD-linked reductases, C-terminal domain"/>
    <property type="match status" value="1"/>
</dbReference>
<proteinExistence type="inferred from homology"/>
<dbReference type="Gene3D" id="3.30.560.10">
    <property type="entry name" value="Glucose Oxidase, domain 3"/>
    <property type="match status" value="1"/>
</dbReference>
<comment type="cofactor">
    <cofactor evidence="1">
        <name>FAD</name>
        <dbReference type="ChEBI" id="CHEBI:57692"/>
    </cofactor>
</comment>
<dbReference type="PANTHER" id="PTHR11552:SF147">
    <property type="entry name" value="CHOLINE DEHYDROGENASE, MITOCHONDRIAL"/>
    <property type="match status" value="1"/>
</dbReference>
<dbReference type="InterPro" id="IPR000172">
    <property type="entry name" value="GMC_OxRdtase_N"/>
</dbReference>
<dbReference type="InterPro" id="IPR012132">
    <property type="entry name" value="GMC_OxRdtase"/>
</dbReference>